<dbReference type="OrthoDB" id="5151590at2759"/>
<gene>
    <name evidence="1" type="ORF">NECHADRAFT_56571</name>
</gene>
<dbReference type="VEuPathDB" id="FungiDB:NECHADRAFT_56571"/>
<dbReference type="EMBL" id="GG699036">
    <property type="protein sequence ID" value="EEU33493.1"/>
    <property type="molecule type" value="Genomic_DNA"/>
</dbReference>
<dbReference type="eggNOG" id="ENOG502RS7D">
    <property type="taxonomic scope" value="Eukaryota"/>
</dbReference>
<protein>
    <submittedName>
        <fullName evidence="1">Uncharacterized protein</fullName>
    </submittedName>
</protein>
<dbReference type="Proteomes" id="UP000005206">
    <property type="component" value="Unassembled WGS sequence"/>
</dbReference>
<name>C7ZR62_FUSV7</name>
<dbReference type="AlphaFoldDB" id="C7ZR62"/>
<proteinExistence type="predicted"/>
<evidence type="ECO:0000313" key="2">
    <source>
        <dbReference type="Proteomes" id="UP000005206"/>
    </source>
</evidence>
<dbReference type="GeneID" id="9666730"/>
<dbReference type="KEGG" id="nhe:NECHADRAFT_56571"/>
<keyword evidence="2" id="KW-1185">Reference proteome</keyword>
<accession>C7ZR62</accession>
<sequence>EVPLRTIKTTIYREEKRGAENHSLPRLGAPRKLTEEQRDQIYNALTTNPNLTHRDLLKSIDNAIKEYSL</sequence>
<dbReference type="STRING" id="660122.C7ZR62"/>
<dbReference type="RefSeq" id="XP_003039206.1">
    <property type="nucleotide sequence ID" value="XM_003039160.1"/>
</dbReference>
<dbReference type="HOGENOM" id="CLU_2782841_0_0_1"/>
<evidence type="ECO:0000313" key="1">
    <source>
        <dbReference type="EMBL" id="EEU33493.1"/>
    </source>
</evidence>
<organism evidence="1 2">
    <name type="scientific">Fusarium vanettenii (strain ATCC MYA-4622 / CBS 123669 / FGSC 9596 / NRRL 45880 / 77-13-4)</name>
    <name type="common">Fusarium solani subsp. pisi</name>
    <dbReference type="NCBI Taxonomy" id="660122"/>
    <lineage>
        <taxon>Eukaryota</taxon>
        <taxon>Fungi</taxon>
        <taxon>Dikarya</taxon>
        <taxon>Ascomycota</taxon>
        <taxon>Pezizomycotina</taxon>
        <taxon>Sordariomycetes</taxon>
        <taxon>Hypocreomycetidae</taxon>
        <taxon>Hypocreales</taxon>
        <taxon>Nectriaceae</taxon>
        <taxon>Fusarium</taxon>
        <taxon>Fusarium solani species complex</taxon>
        <taxon>Fusarium vanettenii</taxon>
    </lineage>
</organism>
<reference evidence="1 2" key="1">
    <citation type="journal article" date="2009" name="PLoS Genet.">
        <title>The genome of Nectria haematococca: contribution of supernumerary chromosomes to gene expansion.</title>
        <authorList>
            <person name="Coleman J.J."/>
            <person name="Rounsley S.D."/>
            <person name="Rodriguez-Carres M."/>
            <person name="Kuo A."/>
            <person name="Wasmann C.C."/>
            <person name="Grimwood J."/>
            <person name="Schmutz J."/>
            <person name="Taga M."/>
            <person name="White G.J."/>
            <person name="Zhou S."/>
            <person name="Schwartz D.C."/>
            <person name="Freitag M."/>
            <person name="Ma L.J."/>
            <person name="Danchin E.G."/>
            <person name="Henrissat B."/>
            <person name="Coutinho P.M."/>
            <person name="Nelson D.R."/>
            <person name="Straney D."/>
            <person name="Napoli C.A."/>
            <person name="Barker B.M."/>
            <person name="Gribskov M."/>
            <person name="Rep M."/>
            <person name="Kroken S."/>
            <person name="Molnar I."/>
            <person name="Rensing C."/>
            <person name="Kennell J.C."/>
            <person name="Zamora J."/>
            <person name="Farman M.L."/>
            <person name="Selker E.U."/>
            <person name="Salamov A."/>
            <person name="Shapiro H."/>
            <person name="Pangilinan J."/>
            <person name="Lindquist E."/>
            <person name="Lamers C."/>
            <person name="Grigoriev I.V."/>
            <person name="Geiser D.M."/>
            <person name="Covert S.F."/>
            <person name="Temporini E."/>
            <person name="Vanetten H.D."/>
        </authorList>
    </citation>
    <scope>NUCLEOTIDE SEQUENCE [LARGE SCALE GENOMIC DNA]</scope>
    <source>
        <strain evidence="2">ATCC MYA-4622 / CBS 123669 / FGSC 9596 / NRRL 45880 / 77-13-4</strain>
    </source>
</reference>
<feature type="non-terminal residue" evidence="1">
    <location>
        <position position="1"/>
    </location>
</feature>
<dbReference type="InParanoid" id="C7ZR62"/>